<reference evidence="1 2" key="1">
    <citation type="submission" date="2019-10" db="EMBL/GenBank/DDBJ databases">
        <title>Comparative genomics of sulfur disproportionating microorganisms.</title>
        <authorList>
            <person name="Ward L.M."/>
            <person name="Bertran E."/>
            <person name="Johnston D."/>
        </authorList>
    </citation>
    <scope>NUCLEOTIDE SEQUENCE [LARGE SCALE GENOMIC DNA]</scope>
    <source>
        <strain evidence="1 2">DSM 14055</strain>
    </source>
</reference>
<organism evidence="1 2">
    <name type="scientific">Desulfofundulus thermobenzoicus</name>
    <dbReference type="NCBI Taxonomy" id="29376"/>
    <lineage>
        <taxon>Bacteria</taxon>
        <taxon>Bacillati</taxon>
        <taxon>Bacillota</taxon>
        <taxon>Clostridia</taxon>
        <taxon>Eubacteriales</taxon>
        <taxon>Peptococcaceae</taxon>
        <taxon>Desulfofundulus</taxon>
    </lineage>
</organism>
<gene>
    <name evidence="1" type="ORF">GFC01_08170</name>
</gene>
<accession>A0A6N7IQA8</accession>
<sequence length="67" mass="7328">MPGRTGRALDVLVDLAGFVVMAFLPETHLIPLVLQAALGLRPKVIIFGERGYSVNQATACFLKPFWT</sequence>
<keyword evidence="2" id="KW-1185">Reference proteome</keyword>
<proteinExistence type="predicted"/>
<dbReference type="RefSeq" id="WP_152946163.1">
    <property type="nucleotide sequence ID" value="NZ_WHYR01000018.1"/>
</dbReference>
<dbReference type="AlphaFoldDB" id="A0A6N7IQA8"/>
<dbReference type="Proteomes" id="UP000441717">
    <property type="component" value="Unassembled WGS sequence"/>
</dbReference>
<dbReference type="OrthoDB" id="244102at2"/>
<comment type="caution">
    <text evidence="1">The sequence shown here is derived from an EMBL/GenBank/DDBJ whole genome shotgun (WGS) entry which is preliminary data.</text>
</comment>
<evidence type="ECO:0000313" key="1">
    <source>
        <dbReference type="EMBL" id="MQL52246.1"/>
    </source>
</evidence>
<protein>
    <submittedName>
        <fullName evidence="1">Uncharacterized protein</fullName>
    </submittedName>
</protein>
<evidence type="ECO:0000313" key="2">
    <source>
        <dbReference type="Proteomes" id="UP000441717"/>
    </source>
</evidence>
<dbReference type="EMBL" id="WHYR01000018">
    <property type="protein sequence ID" value="MQL52246.1"/>
    <property type="molecule type" value="Genomic_DNA"/>
</dbReference>
<name>A0A6N7IQA8_9FIRM</name>